<dbReference type="Proteomes" id="UP000886050">
    <property type="component" value="Unassembled WGS sequence"/>
</dbReference>
<accession>A0A7V5HMD9</accession>
<dbReference type="SUPFAM" id="SSF88713">
    <property type="entry name" value="Glycoside hydrolase/deacetylase"/>
    <property type="match status" value="1"/>
</dbReference>
<dbReference type="Pfam" id="PF09095">
    <property type="entry name" value="AmyA-gluTrfs_C"/>
    <property type="match status" value="1"/>
</dbReference>
<dbReference type="EMBL" id="DRTX01000059">
    <property type="protein sequence ID" value="HHF52922.1"/>
    <property type="molecule type" value="Genomic_DNA"/>
</dbReference>
<dbReference type="PANTHER" id="PTHR36306:SF1">
    <property type="entry name" value="ALPHA-AMYLASE-RELATED"/>
    <property type="match status" value="1"/>
</dbReference>
<evidence type="ECO:0000259" key="3">
    <source>
        <dbReference type="Pfam" id="PF03065"/>
    </source>
</evidence>
<dbReference type="SUPFAM" id="SSF88688">
    <property type="entry name" value="Families 57/38 glycoside transferase middle domain"/>
    <property type="match status" value="1"/>
</dbReference>
<dbReference type="GO" id="GO:0030246">
    <property type="term" value="F:carbohydrate binding"/>
    <property type="evidence" value="ECO:0007669"/>
    <property type="project" value="InterPro"/>
</dbReference>
<feature type="non-terminal residue" evidence="6">
    <location>
        <position position="1"/>
    </location>
</feature>
<dbReference type="CDD" id="cd10793">
    <property type="entry name" value="GH57N_TLGT_like"/>
    <property type="match status" value="1"/>
</dbReference>
<comment type="caution">
    <text evidence="6">The sequence shown here is derived from an EMBL/GenBank/DDBJ whole genome shotgun (WGS) entry which is preliminary data.</text>
</comment>
<dbReference type="GO" id="GO:0003824">
    <property type="term" value="F:catalytic activity"/>
    <property type="evidence" value="ECO:0007669"/>
    <property type="project" value="InterPro"/>
</dbReference>
<gene>
    <name evidence="6" type="ORF">ENL43_00980</name>
</gene>
<dbReference type="InterPro" id="IPR004300">
    <property type="entry name" value="Glyco_hydro_57_N"/>
</dbReference>
<evidence type="ECO:0000259" key="5">
    <source>
        <dbReference type="Pfam" id="PF09095"/>
    </source>
</evidence>
<feature type="domain" description="Alpha-amylase/4-alpha-glucanotransferase C-terminal" evidence="5">
    <location>
        <begin position="374"/>
        <end position="636"/>
    </location>
</feature>
<evidence type="ECO:0000256" key="2">
    <source>
        <dbReference type="ARBA" id="ARBA00023277"/>
    </source>
</evidence>
<evidence type="ECO:0000256" key="1">
    <source>
        <dbReference type="ARBA" id="ARBA00006821"/>
    </source>
</evidence>
<dbReference type="SUPFAM" id="SSF74650">
    <property type="entry name" value="Galactose mutarotase-like"/>
    <property type="match status" value="1"/>
</dbReference>
<proteinExistence type="inferred from homology"/>
<dbReference type="InterPro" id="IPR011013">
    <property type="entry name" value="Gal_mutarotase_sf_dom"/>
</dbReference>
<feature type="domain" description="Alpha-amylase/4-alpha-glucanotransferase central" evidence="4">
    <location>
        <begin position="288"/>
        <end position="363"/>
    </location>
</feature>
<dbReference type="AlphaFoldDB" id="A0A7V5HMD9"/>
<dbReference type="InterPro" id="IPR015178">
    <property type="entry name" value="A-amylase/a-glucTrfase_central"/>
</dbReference>
<dbReference type="PANTHER" id="PTHR36306">
    <property type="entry name" value="ALPHA-AMYLASE-RELATED-RELATED"/>
    <property type="match status" value="1"/>
</dbReference>
<dbReference type="Pfam" id="PF09094">
    <property type="entry name" value="AmyA-A_glucT_m"/>
    <property type="match status" value="1"/>
</dbReference>
<comment type="similarity">
    <text evidence="1">Belongs to the glycosyl hydrolase 57 family.</text>
</comment>
<dbReference type="InterPro" id="IPR014718">
    <property type="entry name" value="GH-type_carb-bd"/>
</dbReference>
<feature type="domain" description="Glycoside hydrolase family 57 N-terminal" evidence="3">
    <location>
        <begin position="8"/>
        <end position="245"/>
    </location>
</feature>
<protein>
    <submittedName>
        <fullName evidence="6">DUF1926 domain-containing protein</fullName>
    </submittedName>
</protein>
<organism evidence="6">
    <name type="scientific">candidate division WOR-3 bacterium</name>
    <dbReference type="NCBI Taxonomy" id="2052148"/>
    <lineage>
        <taxon>Bacteria</taxon>
        <taxon>Bacteria division WOR-3</taxon>
    </lineage>
</organism>
<evidence type="ECO:0000259" key="4">
    <source>
        <dbReference type="Pfam" id="PF09094"/>
    </source>
</evidence>
<reference evidence="6" key="1">
    <citation type="journal article" date="2020" name="mSystems">
        <title>Genome- and Community-Level Interaction Insights into Carbon Utilization and Element Cycling Functions of Hydrothermarchaeota in Hydrothermal Sediment.</title>
        <authorList>
            <person name="Zhou Z."/>
            <person name="Liu Y."/>
            <person name="Xu W."/>
            <person name="Pan J."/>
            <person name="Luo Z.H."/>
            <person name="Li M."/>
        </authorList>
    </citation>
    <scope>NUCLEOTIDE SEQUENCE [LARGE SCALE GENOMIC DNA]</scope>
    <source>
        <strain evidence="6">HyVt-96</strain>
    </source>
</reference>
<dbReference type="GO" id="GO:0005975">
    <property type="term" value="P:carbohydrate metabolic process"/>
    <property type="evidence" value="ECO:0007669"/>
    <property type="project" value="InterPro"/>
</dbReference>
<dbReference type="Gene3D" id="3.20.110.20">
    <property type="match status" value="1"/>
</dbReference>
<name>A0A7V5HMD9_UNCW3</name>
<evidence type="ECO:0000313" key="6">
    <source>
        <dbReference type="EMBL" id="HHF52922.1"/>
    </source>
</evidence>
<sequence>WVLRFAYEKSYFPFLEIARDYPEFKFALHITGPLWEWFEKEAPEIIDILSLMVKRKQIEMVVSGFYEPVLAAIPECDRIAQIKKSINYIRKSFGYIAKGLWLTERVWESEIIPSLINSGIKYVVVDDFHFIAVGKRKEELHGYYVTENEGRTLGIFPIDENLRYLIPFRPVEEALDYIKRIPGEAAIIFDDGEKFGVWPNTYEWVYEKGWLKRFIEKILEDDDIETVHFADYMKFNPPLGRIYLPTASYFEMGEWSLPQEVALQFSQLINDLKERGEFDKYRQFLRGGIWRNFLVKYEESNNMHKKMIYLSKRINTKYSKKRKLKQALYRAQCNDAYWHGVFGGLYLPHLRKEIYKNLLIAESEIEEPYIEIEDINCDGEKEVLLRSRKLKLSIIPHYGGSIFEVSFFPLLYNLQDTLTRRFEHYHKGIKVGKKEEEGIRSIHELEKIVDEKVAKELVYDWYLRYSGFFHVFNKDIKLDDLRYMKYRELGDFVNTPFRYKIEGDYIVMGREGGIYDGAFQPAKLLKRIRLFEDSIELVYNFIVDEIKMSPYKGGLEFNFKFIDPEFIMNGKSWKKDSSMEDDAKELKIIDKGAGFKMALIIERMAHFYIFPFYTISQSESGLDMVYQGTSIIITKDMVSKNTEYKVRVILSKEDRKDARTQV</sequence>
<dbReference type="InterPro" id="IPR011330">
    <property type="entry name" value="Glyco_hydro/deAcase_b/a-brl"/>
</dbReference>
<keyword evidence="2" id="KW-0119">Carbohydrate metabolism</keyword>
<dbReference type="Gene3D" id="2.70.98.10">
    <property type="match status" value="1"/>
</dbReference>
<dbReference type="Pfam" id="PF03065">
    <property type="entry name" value="Glyco_hydro_57"/>
    <property type="match status" value="1"/>
</dbReference>
<dbReference type="InterPro" id="IPR028995">
    <property type="entry name" value="Glyco_hydro_57/38_cen_sf"/>
</dbReference>
<dbReference type="InterPro" id="IPR052046">
    <property type="entry name" value="GH57_Enzymes"/>
</dbReference>
<dbReference type="InterPro" id="IPR015179">
    <property type="entry name" value="A-amylase/a-glucTrfase_C"/>
</dbReference>